<proteinExistence type="inferred from homology"/>
<evidence type="ECO:0000256" key="1">
    <source>
        <dbReference type="ARBA" id="ARBA00006926"/>
    </source>
</evidence>
<dbReference type="InterPro" id="IPR029759">
    <property type="entry name" value="GPX_AS"/>
</dbReference>
<name>A0ABS6HDV5_9PROT</name>
<sequence>MADVSRRALLAAPLLMAAAPTQTVFDFRLEALEGGALPLADFRGQALLVVNTASFCGFTPQYEGLQRLHDRFAPQGFAVIGVPSNDFRQESAEAAKIREFCETVYGITFPMAGLTTLRGPRAHPLFAWLAARAGGPPRWNFHKFLVARDGVAVRAFPTSVAPDHPDLLRAVEAALGGHPMG</sequence>
<dbReference type="PROSITE" id="PS51355">
    <property type="entry name" value="GLUTATHIONE_PEROXID_3"/>
    <property type="match status" value="1"/>
</dbReference>
<comment type="caution">
    <text evidence="5">The sequence shown here is derived from an EMBL/GenBank/DDBJ whole genome shotgun (WGS) entry which is preliminary data.</text>
</comment>
<dbReference type="PIRSF" id="PIRSF000303">
    <property type="entry name" value="Glutathion_perox"/>
    <property type="match status" value="1"/>
</dbReference>
<dbReference type="CDD" id="cd00340">
    <property type="entry name" value="GSH_Peroxidase"/>
    <property type="match status" value="1"/>
</dbReference>
<feature type="domain" description="Thioredoxin" evidence="4">
    <location>
        <begin position="18"/>
        <end position="176"/>
    </location>
</feature>
<dbReference type="EMBL" id="JAERQM010000010">
    <property type="protein sequence ID" value="MBU8546904.1"/>
    <property type="molecule type" value="Genomic_DNA"/>
</dbReference>
<dbReference type="PANTHER" id="PTHR11592:SF78">
    <property type="entry name" value="GLUTATHIONE PEROXIDASE"/>
    <property type="match status" value="1"/>
</dbReference>
<dbReference type="RefSeq" id="WP_216878925.1">
    <property type="nucleotide sequence ID" value="NZ_JAERQM010000010.1"/>
</dbReference>
<keyword evidence="6" id="KW-1185">Reference proteome</keyword>
<evidence type="ECO:0000313" key="6">
    <source>
        <dbReference type="Proteomes" id="UP000689967"/>
    </source>
</evidence>
<dbReference type="GO" id="GO:0004601">
    <property type="term" value="F:peroxidase activity"/>
    <property type="evidence" value="ECO:0007669"/>
    <property type="project" value="UniProtKB-KW"/>
</dbReference>
<evidence type="ECO:0000313" key="5">
    <source>
        <dbReference type="EMBL" id="MBU8546904.1"/>
    </source>
</evidence>
<organism evidence="5 6">
    <name type="scientific">Falsiroseomonas oleicola</name>
    <dbReference type="NCBI Taxonomy" id="2801474"/>
    <lineage>
        <taxon>Bacteria</taxon>
        <taxon>Pseudomonadati</taxon>
        <taxon>Pseudomonadota</taxon>
        <taxon>Alphaproteobacteria</taxon>
        <taxon>Acetobacterales</taxon>
        <taxon>Roseomonadaceae</taxon>
        <taxon>Falsiroseomonas</taxon>
    </lineage>
</organism>
<accession>A0ABS6HDV5</accession>
<dbReference type="Proteomes" id="UP000689967">
    <property type="component" value="Unassembled WGS sequence"/>
</dbReference>
<evidence type="ECO:0000259" key="4">
    <source>
        <dbReference type="PROSITE" id="PS51352"/>
    </source>
</evidence>
<comment type="similarity">
    <text evidence="1">Belongs to the glutathione peroxidase family.</text>
</comment>
<gene>
    <name evidence="5" type="ORF">JJQ90_24505</name>
</gene>
<evidence type="ECO:0000256" key="2">
    <source>
        <dbReference type="ARBA" id="ARBA00022559"/>
    </source>
</evidence>
<keyword evidence="3" id="KW-0560">Oxidoreductase</keyword>
<protein>
    <submittedName>
        <fullName evidence="5">Glutathione peroxidase</fullName>
    </submittedName>
</protein>
<dbReference type="InterPro" id="IPR013766">
    <property type="entry name" value="Thioredoxin_domain"/>
</dbReference>
<dbReference type="PANTHER" id="PTHR11592">
    <property type="entry name" value="GLUTATHIONE PEROXIDASE"/>
    <property type="match status" value="1"/>
</dbReference>
<dbReference type="PROSITE" id="PS00460">
    <property type="entry name" value="GLUTATHIONE_PEROXID_1"/>
    <property type="match status" value="1"/>
</dbReference>
<dbReference type="InterPro" id="IPR000889">
    <property type="entry name" value="Glutathione_peroxidase"/>
</dbReference>
<reference evidence="5 6" key="1">
    <citation type="submission" date="2021-01" db="EMBL/GenBank/DDBJ databases">
        <title>Roseomonas sp. nov, a bacterium isolated from an oil production mixture in Yumen Oilfield.</title>
        <authorList>
            <person name="Wu D."/>
        </authorList>
    </citation>
    <scope>NUCLEOTIDE SEQUENCE [LARGE SCALE GENOMIC DNA]</scope>
    <source>
        <strain evidence="5 6">ROY-5-3</strain>
    </source>
</reference>
<keyword evidence="2 5" id="KW-0575">Peroxidase</keyword>
<dbReference type="Pfam" id="PF00255">
    <property type="entry name" value="GSHPx"/>
    <property type="match status" value="1"/>
</dbReference>
<evidence type="ECO:0000256" key="3">
    <source>
        <dbReference type="ARBA" id="ARBA00023002"/>
    </source>
</evidence>
<dbReference type="PROSITE" id="PS51352">
    <property type="entry name" value="THIOREDOXIN_2"/>
    <property type="match status" value="1"/>
</dbReference>